<evidence type="ECO:0000313" key="10">
    <source>
        <dbReference type="Proteomes" id="UP000288716"/>
    </source>
</evidence>
<dbReference type="PANTHER" id="PTHR10029:SF3">
    <property type="entry name" value="ACYLPHOSPHATASE-RELATED"/>
    <property type="match status" value="1"/>
</dbReference>
<keyword evidence="7" id="KW-0732">Signal</keyword>
<organism evidence="9 10">
    <name type="scientific">Leptotrombidium deliense</name>
    <dbReference type="NCBI Taxonomy" id="299467"/>
    <lineage>
        <taxon>Eukaryota</taxon>
        <taxon>Metazoa</taxon>
        <taxon>Ecdysozoa</taxon>
        <taxon>Arthropoda</taxon>
        <taxon>Chelicerata</taxon>
        <taxon>Arachnida</taxon>
        <taxon>Acari</taxon>
        <taxon>Acariformes</taxon>
        <taxon>Trombidiformes</taxon>
        <taxon>Prostigmata</taxon>
        <taxon>Anystina</taxon>
        <taxon>Parasitengona</taxon>
        <taxon>Trombiculoidea</taxon>
        <taxon>Trombiculidae</taxon>
        <taxon>Leptotrombidium</taxon>
    </lineage>
</organism>
<dbReference type="InterPro" id="IPR020456">
    <property type="entry name" value="Acylphosphatase"/>
</dbReference>
<sequence>KKFYNCCIILFTLLQYTAEKAKELGLRGWCMNTKQGTVSGIIQGERSAVDQMKEWLKNVGSPQSKIEKCNFSNEREIPAYEFNDFSVHRTS</sequence>
<dbReference type="Gene3D" id="3.30.70.100">
    <property type="match status" value="1"/>
</dbReference>
<gene>
    <name evidence="9" type="ORF">B4U80_02208</name>
</gene>
<comment type="caution">
    <text evidence="9">The sequence shown here is derived from an EMBL/GenBank/DDBJ whole genome shotgun (WGS) entry which is preliminary data.</text>
</comment>
<dbReference type="EC" id="3.6.1.7" evidence="2"/>
<dbReference type="OrthoDB" id="7961613at2759"/>
<evidence type="ECO:0000313" key="9">
    <source>
        <dbReference type="EMBL" id="RWS23237.1"/>
    </source>
</evidence>
<evidence type="ECO:0000256" key="1">
    <source>
        <dbReference type="ARBA" id="ARBA00005614"/>
    </source>
</evidence>
<dbReference type="Proteomes" id="UP000288716">
    <property type="component" value="Unassembled WGS sequence"/>
</dbReference>
<reference evidence="9 10" key="1">
    <citation type="journal article" date="2018" name="Gigascience">
        <title>Genomes of trombidid mites reveal novel predicted allergens and laterally-transferred genes associated with secondary metabolism.</title>
        <authorList>
            <person name="Dong X."/>
            <person name="Chaisiri K."/>
            <person name="Xia D."/>
            <person name="Armstrong S.D."/>
            <person name="Fang Y."/>
            <person name="Donnelly M.J."/>
            <person name="Kadowaki T."/>
            <person name="McGarry J.W."/>
            <person name="Darby A.C."/>
            <person name="Makepeace B.L."/>
        </authorList>
    </citation>
    <scope>NUCLEOTIDE SEQUENCE [LARGE SCALE GENOMIC DNA]</scope>
    <source>
        <strain evidence="9">UoL-UT</strain>
    </source>
</reference>
<dbReference type="VEuPathDB" id="VectorBase:LDEU008803"/>
<dbReference type="Pfam" id="PF00708">
    <property type="entry name" value="Acylphosphatase"/>
    <property type="match status" value="1"/>
</dbReference>
<protein>
    <recommendedName>
        <fullName evidence="2">acylphosphatase</fullName>
        <ecNumber evidence="2">3.6.1.7</ecNumber>
    </recommendedName>
</protein>
<proteinExistence type="inferred from homology"/>
<evidence type="ECO:0000256" key="4">
    <source>
        <dbReference type="ARBA" id="ARBA00047645"/>
    </source>
</evidence>
<evidence type="ECO:0000256" key="5">
    <source>
        <dbReference type="PROSITE-ProRule" id="PRU00520"/>
    </source>
</evidence>
<feature type="signal peptide" evidence="7">
    <location>
        <begin position="1"/>
        <end position="21"/>
    </location>
</feature>
<dbReference type="PROSITE" id="PS51160">
    <property type="entry name" value="ACYLPHOSPHATASE_3"/>
    <property type="match status" value="1"/>
</dbReference>
<evidence type="ECO:0000259" key="8">
    <source>
        <dbReference type="PROSITE" id="PS51160"/>
    </source>
</evidence>
<evidence type="ECO:0000256" key="7">
    <source>
        <dbReference type="SAM" id="SignalP"/>
    </source>
</evidence>
<feature type="non-terminal residue" evidence="9">
    <location>
        <position position="1"/>
    </location>
</feature>
<keyword evidence="3" id="KW-0378">Hydrolase</keyword>
<dbReference type="STRING" id="299467.A0A443S6S8"/>
<dbReference type="AlphaFoldDB" id="A0A443S6S8"/>
<dbReference type="PRINTS" id="PR00112">
    <property type="entry name" value="ACYLPHPHTASE"/>
</dbReference>
<comment type="caution">
    <text evidence="5">Lacks conserved residue(s) required for the propagation of feature annotation.</text>
</comment>
<dbReference type="PROSITE" id="PS00151">
    <property type="entry name" value="ACYLPHOSPHATASE_2"/>
    <property type="match status" value="1"/>
</dbReference>
<evidence type="ECO:0000256" key="3">
    <source>
        <dbReference type="ARBA" id="ARBA00022801"/>
    </source>
</evidence>
<dbReference type="SUPFAM" id="SSF54975">
    <property type="entry name" value="Acylphosphatase/BLUF domain-like"/>
    <property type="match status" value="1"/>
</dbReference>
<dbReference type="PANTHER" id="PTHR10029">
    <property type="entry name" value="ACYLPHOSPHATASE"/>
    <property type="match status" value="1"/>
</dbReference>
<name>A0A443S6S8_9ACAR</name>
<dbReference type="GO" id="GO:0003998">
    <property type="term" value="F:acylphosphatase activity"/>
    <property type="evidence" value="ECO:0007669"/>
    <property type="project" value="UniProtKB-EC"/>
</dbReference>
<feature type="domain" description="Acylphosphatase-like" evidence="8">
    <location>
        <begin position="1"/>
        <end position="89"/>
    </location>
</feature>
<dbReference type="InterPro" id="IPR001792">
    <property type="entry name" value="Acylphosphatase-like_dom"/>
</dbReference>
<comment type="catalytic activity">
    <reaction evidence="4">
        <text>an acyl phosphate + H2O = a carboxylate + phosphate + H(+)</text>
        <dbReference type="Rhea" id="RHEA:14965"/>
        <dbReference type="ChEBI" id="CHEBI:15377"/>
        <dbReference type="ChEBI" id="CHEBI:15378"/>
        <dbReference type="ChEBI" id="CHEBI:29067"/>
        <dbReference type="ChEBI" id="CHEBI:43474"/>
        <dbReference type="ChEBI" id="CHEBI:59918"/>
        <dbReference type="EC" id="3.6.1.7"/>
    </reaction>
</comment>
<comment type="similarity">
    <text evidence="1 6">Belongs to the acylphosphatase family.</text>
</comment>
<dbReference type="EMBL" id="NCKV01006848">
    <property type="protein sequence ID" value="RWS23237.1"/>
    <property type="molecule type" value="Genomic_DNA"/>
</dbReference>
<feature type="chain" id="PRO_5019488996" description="acylphosphatase" evidence="7">
    <location>
        <begin position="22"/>
        <end position="91"/>
    </location>
</feature>
<dbReference type="InterPro" id="IPR036046">
    <property type="entry name" value="Acylphosphatase-like_dom_sf"/>
</dbReference>
<evidence type="ECO:0000256" key="2">
    <source>
        <dbReference type="ARBA" id="ARBA00012150"/>
    </source>
</evidence>
<keyword evidence="10" id="KW-1185">Reference proteome</keyword>
<dbReference type="InterPro" id="IPR017968">
    <property type="entry name" value="Acylphosphatase_CS"/>
</dbReference>
<evidence type="ECO:0000256" key="6">
    <source>
        <dbReference type="RuleBase" id="RU004168"/>
    </source>
</evidence>
<accession>A0A443S6S8</accession>